<evidence type="ECO:0000313" key="3">
    <source>
        <dbReference type="Proteomes" id="UP000059680"/>
    </source>
</evidence>
<evidence type="ECO:0000256" key="1">
    <source>
        <dbReference type="SAM" id="MobiDB-lite"/>
    </source>
</evidence>
<gene>
    <name evidence="2" type="ordered locus">Os12g0407150</name>
    <name evidence="2" type="ORF">OSNPB_120407150</name>
</gene>
<accession>A0A0P0Y9C2</accession>
<dbReference type="Proteomes" id="UP000059680">
    <property type="component" value="Chromosome 12"/>
</dbReference>
<organism evidence="2 3">
    <name type="scientific">Oryza sativa subsp. japonica</name>
    <name type="common">Rice</name>
    <dbReference type="NCBI Taxonomy" id="39947"/>
    <lineage>
        <taxon>Eukaryota</taxon>
        <taxon>Viridiplantae</taxon>
        <taxon>Streptophyta</taxon>
        <taxon>Embryophyta</taxon>
        <taxon>Tracheophyta</taxon>
        <taxon>Spermatophyta</taxon>
        <taxon>Magnoliopsida</taxon>
        <taxon>Liliopsida</taxon>
        <taxon>Poales</taxon>
        <taxon>Poaceae</taxon>
        <taxon>BOP clade</taxon>
        <taxon>Oryzoideae</taxon>
        <taxon>Oryzeae</taxon>
        <taxon>Oryzinae</taxon>
        <taxon>Oryza</taxon>
        <taxon>Oryza sativa</taxon>
    </lineage>
</organism>
<dbReference type="InParanoid" id="A0A0P0Y9C2"/>
<reference evidence="2 3" key="3">
    <citation type="journal article" date="2013" name="Rice">
        <title>Improvement of the Oryza sativa Nipponbare reference genome using next generation sequence and optical map data.</title>
        <authorList>
            <person name="Kawahara Y."/>
            <person name="de la Bastide M."/>
            <person name="Hamilton J.P."/>
            <person name="Kanamori H."/>
            <person name="McCombie W.R."/>
            <person name="Ouyang S."/>
            <person name="Schwartz D.C."/>
            <person name="Tanaka T."/>
            <person name="Wu J."/>
            <person name="Zhou S."/>
            <person name="Childs K.L."/>
            <person name="Davidson R.M."/>
            <person name="Lin H."/>
            <person name="Quesada-Ocampo L."/>
            <person name="Vaillancourt B."/>
            <person name="Sakai H."/>
            <person name="Lee S.S."/>
            <person name="Kim J."/>
            <person name="Numa H."/>
            <person name="Itoh T."/>
            <person name="Buell C.R."/>
            <person name="Matsumoto T."/>
        </authorList>
    </citation>
    <scope>NUCLEOTIDE SEQUENCE [LARGE SCALE GENOMIC DNA]</scope>
    <source>
        <strain evidence="3">cv. Nipponbare</strain>
    </source>
</reference>
<feature type="region of interest" description="Disordered" evidence="1">
    <location>
        <begin position="1"/>
        <end position="21"/>
    </location>
</feature>
<sequence length="126" mass="13477">MRKTNTLEELDNTSISSSSTWRREGFRRAGIGGGAGCLGGVAAPETFGAGRRWLGLGIARVRRCEWRRGTRLTCGETLARASQRRDGGDGDRASRRRDGGDGDRASHRRGSVAARNSSARKASAAT</sequence>
<reference evidence="3" key="1">
    <citation type="journal article" date="2005" name="Nature">
        <title>The map-based sequence of the rice genome.</title>
        <authorList>
            <consortium name="International rice genome sequencing project (IRGSP)"/>
            <person name="Matsumoto T."/>
            <person name="Wu J."/>
            <person name="Kanamori H."/>
            <person name="Katayose Y."/>
            <person name="Fujisawa M."/>
            <person name="Namiki N."/>
            <person name="Mizuno H."/>
            <person name="Yamamoto K."/>
            <person name="Antonio B.A."/>
            <person name="Baba T."/>
            <person name="Sakata K."/>
            <person name="Nagamura Y."/>
            <person name="Aoki H."/>
            <person name="Arikawa K."/>
            <person name="Arita K."/>
            <person name="Bito T."/>
            <person name="Chiden Y."/>
            <person name="Fujitsuka N."/>
            <person name="Fukunaka R."/>
            <person name="Hamada M."/>
            <person name="Harada C."/>
            <person name="Hayashi A."/>
            <person name="Hijishita S."/>
            <person name="Honda M."/>
            <person name="Hosokawa S."/>
            <person name="Ichikawa Y."/>
            <person name="Idonuma A."/>
            <person name="Iijima M."/>
            <person name="Ikeda M."/>
            <person name="Ikeno M."/>
            <person name="Ito K."/>
            <person name="Ito S."/>
            <person name="Ito T."/>
            <person name="Ito Y."/>
            <person name="Ito Y."/>
            <person name="Iwabuchi A."/>
            <person name="Kamiya K."/>
            <person name="Karasawa W."/>
            <person name="Kurita K."/>
            <person name="Katagiri S."/>
            <person name="Kikuta A."/>
            <person name="Kobayashi H."/>
            <person name="Kobayashi N."/>
            <person name="Machita K."/>
            <person name="Maehara T."/>
            <person name="Masukawa M."/>
            <person name="Mizubayashi T."/>
            <person name="Mukai Y."/>
            <person name="Nagasaki H."/>
            <person name="Nagata Y."/>
            <person name="Naito S."/>
            <person name="Nakashima M."/>
            <person name="Nakama Y."/>
            <person name="Nakamichi Y."/>
            <person name="Nakamura M."/>
            <person name="Meguro A."/>
            <person name="Negishi M."/>
            <person name="Ohta I."/>
            <person name="Ohta T."/>
            <person name="Okamoto M."/>
            <person name="Ono N."/>
            <person name="Saji S."/>
            <person name="Sakaguchi M."/>
            <person name="Sakai K."/>
            <person name="Shibata M."/>
            <person name="Shimokawa T."/>
            <person name="Song J."/>
            <person name="Takazaki Y."/>
            <person name="Terasawa K."/>
            <person name="Tsugane M."/>
            <person name="Tsuji K."/>
            <person name="Ueda S."/>
            <person name="Waki K."/>
            <person name="Yamagata H."/>
            <person name="Yamamoto M."/>
            <person name="Yamamoto S."/>
            <person name="Yamane H."/>
            <person name="Yoshiki S."/>
            <person name="Yoshihara R."/>
            <person name="Yukawa K."/>
            <person name="Zhong H."/>
            <person name="Yano M."/>
            <person name="Yuan Q."/>
            <person name="Ouyang S."/>
            <person name="Liu J."/>
            <person name="Jones K.M."/>
            <person name="Gansberger K."/>
            <person name="Moffat K."/>
            <person name="Hill J."/>
            <person name="Bera J."/>
            <person name="Fadrosh D."/>
            <person name="Jin S."/>
            <person name="Johri S."/>
            <person name="Kim M."/>
            <person name="Overton L."/>
            <person name="Reardon M."/>
            <person name="Tsitrin T."/>
            <person name="Vuong H."/>
            <person name="Weaver B."/>
            <person name="Ciecko A."/>
            <person name="Tallon L."/>
            <person name="Jackson J."/>
            <person name="Pai G."/>
            <person name="Aken S.V."/>
            <person name="Utterback T."/>
            <person name="Reidmuller S."/>
            <person name="Feldblyum T."/>
            <person name="Hsiao J."/>
            <person name="Zismann V."/>
            <person name="Iobst S."/>
            <person name="de Vazeille A.R."/>
            <person name="Buell C.R."/>
            <person name="Ying K."/>
            <person name="Li Y."/>
            <person name="Lu T."/>
            <person name="Huang Y."/>
            <person name="Zhao Q."/>
            <person name="Feng Q."/>
            <person name="Zhang L."/>
            <person name="Zhu J."/>
            <person name="Weng Q."/>
            <person name="Mu J."/>
            <person name="Lu Y."/>
            <person name="Fan D."/>
            <person name="Liu Y."/>
            <person name="Guan J."/>
            <person name="Zhang Y."/>
            <person name="Yu S."/>
            <person name="Liu X."/>
            <person name="Zhang Y."/>
            <person name="Hong G."/>
            <person name="Han B."/>
            <person name="Choisne N."/>
            <person name="Demange N."/>
            <person name="Orjeda G."/>
            <person name="Samain S."/>
            <person name="Cattolico L."/>
            <person name="Pelletier E."/>
            <person name="Couloux A."/>
            <person name="Segurens B."/>
            <person name="Wincker P."/>
            <person name="D'Hont A."/>
            <person name="Scarpelli C."/>
            <person name="Weissenbach J."/>
            <person name="Salanoubat M."/>
            <person name="Quetier F."/>
            <person name="Yu Y."/>
            <person name="Kim H.R."/>
            <person name="Rambo T."/>
            <person name="Currie J."/>
            <person name="Collura K."/>
            <person name="Luo M."/>
            <person name="Yang T."/>
            <person name="Ammiraju J.S.S."/>
            <person name="Engler F."/>
            <person name="Soderlund C."/>
            <person name="Wing R.A."/>
            <person name="Palmer L.E."/>
            <person name="de la Bastide M."/>
            <person name="Spiegel L."/>
            <person name="Nascimento L."/>
            <person name="Zutavern T."/>
            <person name="O'Shaughnessy A."/>
            <person name="Dike S."/>
            <person name="Dedhia N."/>
            <person name="Preston R."/>
            <person name="Balija V."/>
            <person name="McCombie W.R."/>
            <person name="Chow T."/>
            <person name="Chen H."/>
            <person name="Chung M."/>
            <person name="Chen C."/>
            <person name="Shaw J."/>
            <person name="Wu H."/>
            <person name="Hsiao K."/>
            <person name="Chao Y."/>
            <person name="Chu M."/>
            <person name="Cheng C."/>
            <person name="Hour A."/>
            <person name="Lee P."/>
            <person name="Lin S."/>
            <person name="Lin Y."/>
            <person name="Liou J."/>
            <person name="Liu S."/>
            <person name="Hsing Y."/>
            <person name="Raghuvanshi S."/>
            <person name="Mohanty A."/>
            <person name="Bharti A.K."/>
            <person name="Gaur A."/>
            <person name="Gupta V."/>
            <person name="Kumar D."/>
            <person name="Ravi V."/>
            <person name="Vij S."/>
            <person name="Kapur A."/>
            <person name="Khurana P."/>
            <person name="Khurana P."/>
            <person name="Khurana J.P."/>
            <person name="Tyagi A.K."/>
            <person name="Gaikwad K."/>
            <person name="Singh A."/>
            <person name="Dalal V."/>
            <person name="Srivastava S."/>
            <person name="Dixit A."/>
            <person name="Pal A.K."/>
            <person name="Ghazi I.A."/>
            <person name="Yadav M."/>
            <person name="Pandit A."/>
            <person name="Bhargava A."/>
            <person name="Sureshbabu K."/>
            <person name="Batra K."/>
            <person name="Sharma T.R."/>
            <person name="Mohapatra T."/>
            <person name="Singh N.K."/>
            <person name="Messing J."/>
            <person name="Nelson A.B."/>
            <person name="Fuks G."/>
            <person name="Kavchok S."/>
            <person name="Keizer G."/>
            <person name="Linton E."/>
            <person name="Llaca V."/>
            <person name="Song R."/>
            <person name="Tanyolac B."/>
            <person name="Young S."/>
            <person name="Ho-Il K."/>
            <person name="Hahn J.H."/>
            <person name="Sangsakoo G."/>
            <person name="Vanavichit A."/>
            <person name="de Mattos Luiz.A.T."/>
            <person name="Zimmer P.D."/>
            <person name="Malone G."/>
            <person name="Dellagostin O."/>
            <person name="de Oliveira A.C."/>
            <person name="Bevan M."/>
            <person name="Bancroft I."/>
            <person name="Minx P."/>
            <person name="Cordum H."/>
            <person name="Wilson R."/>
            <person name="Cheng Z."/>
            <person name="Jin W."/>
            <person name="Jiang J."/>
            <person name="Leong S.A."/>
            <person name="Iwama H."/>
            <person name="Gojobori T."/>
            <person name="Itoh T."/>
            <person name="Niimura Y."/>
            <person name="Fujii Y."/>
            <person name="Habara T."/>
            <person name="Sakai H."/>
            <person name="Sato Y."/>
            <person name="Wilson G."/>
            <person name="Kumar K."/>
            <person name="McCouch S."/>
            <person name="Juretic N."/>
            <person name="Hoen D."/>
            <person name="Wright S."/>
            <person name="Bruskiewich R."/>
            <person name="Bureau T."/>
            <person name="Miyao A."/>
            <person name="Hirochika H."/>
            <person name="Nishikawa T."/>
            <person name="Kadowaki K."/>
            <person name="Sugiura M."/>
            <person name="Burr B."/>
            <person name="Sasaki T."/>
        </authorList>
    </citation>
    <scope>NUCLEOTIDE SEQUENCE [LARGE SCALE GENOMIC DNA]</scope>
    <source>
        <strain evidence="3">cv. Nipponbare</strain>
    </source>
</reference>
<feature type="compositionally biased region" description="Low complexity" evidence="1">
    <location>
        <begin position="111"/>
        <end position="126"/>
    </location>
</feature>
<protein>
    <submittedName>
        <fullName evidence="2">Os12g0407150 protein</fullName>
    </submittedName>
</protein>
<keyword evidence="3" id="KW-1185">Reference proteome</keyword>
<dbReference type="PaxDb" id="39947-A0A0P0Y9C2"/>
<dbReference type="EMBL" id="AP014968">
    <property type="protein sequence ID" value="BAT16837.1"/>
    <property type="molecule type" value="Genomic_DNA"/>
</dbReference>
<dbReference type="AlphaFoldDB" id="A0A0P0Y9C2"/>
<feature type="region of interest" description="Disordered" evidence="1">
    <location>
        <begin position="76"/>
        <end position="126"/>
    </location>
</feature>
<feature type="compositionally biased region" description="Basic and acidic residues" evidence="1">
    <location>
        <begin position="83"/>
        <end position="105"/>
    </location>
</feature>
<reference evidence="2 3" key="2">
    <citation type="journal article" date="2013" name="Plant Cell Physiol.">
        <title>Rice Annotation Project Database (RAP-DB): an integrative and interactive database for rice genomics.</title>
        <authorList>
            <person name="Sakai H."/>
            <person name="Lee S.S."/>
            <person name="Tanaka T."/>
            <person name="Numa H."/>
            <person name="Kim J."/>
            <person name="Kawahara Y."/>
            <person name="Wakimoto H."/>
            <person name="Yang C.C."/>
            <person name="Iwamoto M."/>
            <person name="Abe T."/>
            <person name="Yamada Y."/>
            <person name="Muto A."/>
            <person name="Inokuchi H."/>
            <person name="Ikemura T."/>
            <person name="Matsumoto T."/>
            <person name="Sasaki T."/>
            <person name="Itoh T."/>
        </authorList>
    </citation>
    <scope>NUCLEOTIDE SEQUENCE [LARGE SCALE GENOMIC DNA]</scope>
    <source>
        <strain evidence="3">cv. Nipponbare</strain>
    </source>
</reference>
<name>A0A0P0Y9C2_ORYSJ</name>
<evidence type="ECO:0000313" key="2">
    <source>
        <dbReference type="EMBL" id="BAT16837.1"/>
    </source>
</evidence>
<proteinExistence type="predicted"/>